<dbReference type="InterPro" id="IPR041662">
    <property type="entry name" value="SusD-like_2"/>
</dbReference>
<dbReference type="InterPro" id="IPR011990">
    <property type="entry name" value="TPR-like_helical_dom_sf"/>
</dbReference>
<name>A0ABU5SKA3_9BACT</name>
<dbReference type="RefSeq" id="WP_323259395.1">
    <property type="nucleotide sequence ID" value="NZ_JAYGIM010000010.1"/>
</dbReference>
<gene>
    <name evidence="2" type="ORF">VB798_14140</name>
</gene>
<dbReference type="SUPFAM" id="SSF48452">
    <property type="entry name" value="TPR-like"/>
    <property type="match status" value="1"/>
</dbReference>
<comment type="caution">
    <text evidence="2">The sequence shown here is derived from an EMBL/GenBank/DDBJ whole genome shotgun (WGS) entry which is preliminary data.</text>
</comment>
<keyword evidence="3" id="KW-1185">Reference proteome</keyword>
<organism evidence="2 3">
    <name type="scientific">Arcicella lustrica</name>
    <dbReference type="NCBI Taxonomy" id="2984196"/>
    <lineage>
        <taxon>Bacteria</taxon>
        <taxon>Pseudomonadati</taxon>
        <taxon>Bacteroidota</taxon>
        <taxon>Cytophagia</taxon>
        <taxon>Cytophagales</taxon>
        <taxon>Flectobacillaceae</taxon>
        <taxon>Arcicella</taxon>
    </lineage>
</organism>
<dbReference type="PROSITE" id="PS51257">
    <property type="entry name" value="PROKAR_LIPOPROTEIN"/>
    <property type="match status" value="1"/>
</dbReference>
<keyword evidence="2" id="KW-0449">Lipoprotein</keyword>
<dbReference type="Pfam" id="PF12771">
    <property type="entry name" value="SusD-like_2"/>
    <property type="match status" value="1"/>
</dbReference>
<sequence>MLKKITICASLILSMGACTKDFEVINVNPNTPSSVPIDYLLGESELFIPGSSDASSKAWRINFGFAACFVQQMSSIDVTFYGGSFYNSGSNNFTSFFDYSYPNAVKSLVNVIDIAKKDAKYINVLSMARILKVMEMARLTDLYGDIPYSEAGKAFLDGNFSPKYDAQKDIYFDMLKELDEAGKAFSATAYIPKTADYIYSGDLDKWKRAANTLMLRLAMRLQKVDATSAQSWAKKAIDGGLITSNSETIAFKFDNTGAMINSNPNSWVLGPSGQNIANLNNAGVQWGKTLIDLLKTRKDPRLSVISSLRNGDKTIENQRGLPNATDAIILNTLEEKNLNNYSRPSSNLMSLATPWIYMTYAEAQLLKAEAIERGWVSGSAKTAFIEGQSAGINQLSVVGSTITASDLSTYATLNAYPETGNLDNKLNAIHTELYLIHASTLNHIEAWANWRRTGYPNLNPVNYSGNETGGVIPRRLRYPLSELGINPNFKDAITRQGPDLFTTKVWWDK</sequence>
<keyword evidence="1" id="KW-0732">Signal</keyword>
<reference evidence="2 3" key="1">
    <citation type="submission" date="2023-12" db="EMBL/GenBank/DDBJ databases">
        <title>Novel species of the genus Arcicella isolated from rivers.</title>
        <authorList>
            <person name="Lu H."/>
        </authorList>
    </citation>
    <scope>NUCLEOTIDE SEQUENCE [LARGE SCALE GENOMIC DNA]</scope>
    <source>
        <strain evidence="2 3">DC25W</strain>
    </source>
</reference>
<proteinExistence type="predicted"/>
<evidence type="ECO:0000313" key="2">
    <source>
        <dbReference type="EMBL" id="MEA5427726.1"/>
    </source>
</evidence>
<evidence type="ECO:0000256" key="1">
    <source>
        <dbReference type="SAM" id="SignalP"/>
    </source>
</evidence>
<evidence type="ECO:0000313" key="3">
    <source>
        <dbReference type="Proteomes" id="UP001302222"/>
    </source>
</evidence>
<feature type="chain" id="PRO_5046433669" evidence="1">
    <location>
        <begin position="20"/>
        <end position="509"/>
    </location>
</feature>
<protein>
    <submittedName>
        <fullName evidence="2">SusD/RagB family nutrient-binding outer membrane lipoprotein</fullName>
    </submittedName>
</protein>
<dbReference type="Proteomes" id="UP001302222">
    <property type="component" value="Unassembled WGS sequence"/>
</dbReference>
<dbReference type="Gene3D" id="1.25.40.390">
    <property type="match status" value="1"/>
</dbReference>
<feature type="signal peptide" evidence="1">
    <location>
        <begin position="1"/>
        <end position="19"/>
    </location>
</feature>
<accession>A0ABU5SKA3</accession>
<dbReference type="EMBL" id="JAYGIM010000010">
    <property type="protein sequence ID" value="MEA5427726.1"/>
    <property type="molecule type" value="Genomic_DNA"/>
</dbReference>